<dbReference type="AlphaFoldDB" id="C8N8F2"/>
<dbReference type="Gene3D" id="2.60.120.1140">
    <property type="entry name" value="Protein of unknown function DUF192"/>
    <property type="match status" value="1"/>
</dbReference>
<reference evidence="2 3" key="1">
    <citation type="submission" date="2009-08" db="EMBL/GenBank/DDBJ databases">
        <authorList>
            <person name="Qin X."/>
            <person name="Bachman B."/>
            <person name="Battles P."/>
            <person name="Bell A."/>
            <person name="Bess C."/>
            <person name="Bickham C."/>
            <person name="Chaboub L."/>
            <person name="Chen D."/>
            <person name="Coyle M."/>
            <person name="Deiros D.R."/>
            <person name="Dinh H."/>
            <person name="Forbes L."/>
            <person name="Fowler G."/>
            <person name="Francisco L."/>
            <person name="Fu Q."/>
            <person name="Gubbala S."/>
            <person name="Hale W."/>
            <person name="Han Y."/>
            <person name="Hemphill L."/>
            <person name="Highlander S.K."/>
            <person name="Hirani K."/>
            <person name="Hogues M."/>
            <person name="Jackson L."/>
            <person name="Jakkamsetti A."/>
            <person name="Javaid M."/>
            <person name="Jiang H."/>
            <person name="Korchina V."/>
            <person name="Kovar C."/>
            <person name="Lara F."/>
            <person name="Lee S."/>
            <person name="Mata R."/>
            <person name="Mathew T."/>
            <person name="Moen C."/>
            <person name="Morales K."/>
            <person name="Munidasa M."/>
            <person name="Nazareth L."/>
            <person name="Ngo R."/>
            <person name="Nguyen L."/>
            <person name="Okwuonu G."/>
            <person name="Ongeri F."/>
            <person name="Patil S."/>
            <person name="Petrosino J."/>
            <person name="Pham C."/>
            <person name="Pham P."/>
            <person name="Pu L.-L."/>
            <person name="Puazo M."/>
            <person name="Raj R."/>
            <person name="Reid J."/>
            <person name="Rouhana J."/>
            <person name="Saada N."/>
            <person name="Shang Y."/>
            <person name="Simmons D."/>
            <person name="Thornton R."/>
            <person name="Warren J."/>
            <person name="Weissenberger G."/>
            <person name="Zhang J."/>
            <person name="Zhang L."/>
            <person name="Zhou C."/>
            <person name="Zhu D."/>
            <person name="Muzny D."/>
            <person name="Worley K."/>
            <person name="Gibbs R."/>
        </authorList>
    </citation>
    <scope>NUCLEOTIDE SEQUENCE [LARGE SCALE GENOMIC DNA]</scope>
    <source>
        <strain evidence="3">ATCC 15826 / DSM 8339 / NCTC 10426 / 6573</strain>
    </source>
</reference>
<feature type="region of interest" description="Disordered" evidence="1">
    <location>
        <begin position="1"/>
        <end position="22"/>
    </location>
</feature>
<dbReference type="Pfam" id="PF02643">
    <property type="entry name" value="DUF192"/>
    <property type="match status" value="1"/>
</dbReference>
<accession>C8N8F2</accession>
<dbReference type="InterPro" id="IPR003795">
    <property type="entry name" value="DUF192"/>
</dbReference>
<dbReference type="Proteomes" id="UP000004870">
    <property type="component" value="Unassembled WGS sequence"/>
</dbReference>
<dbReference type="STRING" id="2718.CHUV0807_2434"/>
<evidence type="ECO:0000313" key="3">
    <source>
        <dbReference type="Proteomes" id="UP000004870"/>
    </source>
</evidence>
<keyword evidence="3" id="KW-1185">Reference proteome</keyword>
<dbReference type="PANTHER" id="PTHR37953:SF1">
    <property type="entry name" value="UPF0127 PROTEIN MJ1496"/>
    <property type="match status" value="1"/>
</dbReference>
<dbReference type="PANTHER" id="PTHR37953">
    <property type="entry name" value="UPF0127 PROTEIN MJ1496"/>
    <property type="match status" value="1"/>
</dbReference>
<dbReference type="InterPro" id="IPR038695">
    <property type="entry name" value="Saro_0823-like_sf"/>
</dbReference>
<proteinExistence type="predicted"/>
<organism evidence="2 3">
    <name type="scientific">Cardiobacterium hominis (strain ATCC 15826 / DSM 8339 / NCTC 10426 / 6573)</name>
    <dbReference type="NCBI Taxonomy" id="638300"/>
    <lineage>
        <taxon>Bacteria</taxon>
        <taxon>Pseudomonadati</taxon>
        <taxon>Pseudomonadota</taxon>
        <taxon>Gammaproteobacteria</taxon>
        <taxon>Cardiobacteriales</taxon>
        <taxon>Cardiobacteriaceae</taxon>
        <taxon>Cardiobacterium</taxon>
    </lineage>
</organism>
<comment type="caution">
    <text evidence="2">The sequence shown here is derived from an EMBL/GenBank/DDBJ whole genome shotgun (WGS) entry which is preliminary data.</text>
</comment>
<protein>
    <submittedName>
        <fullName evidence="2">Putative ACR, COG1430</fullName>
    </submittedName>
</protein>
<sequence>MKTTKPIHTLPPSQKASGRIDHSADEPLSFWERGWGEGKNGTFLPLGILKSYKKPRNHHDQMTCQQPLTSAADSHRTANHRVRLGAPLHATTTELPPPLQSQTSSHTAVAKTLRIPAQNAARKLRYLACLLTLAALPARAAEYLWLYDGERPIHAEVVYRDEDRARGLMYRPWLAPYSGMLFIFDPPQAVAFWMKNTLIPLEMRFYDVRGERITRHLARPCSKPPCAHYPAHGQTAYVLETRARYRLVAPPYPLQILPALPQ</sequence>
<evidence type="ECO:0000313" key="2">
    <source>
        <dbReference type="EMBL" id="EEV89105.1"/>
    </source>
</evidence>
<evidence type="ECO:0000256" key="1">
    <source>
        <dbReference type="SAM" id="MobiDB-lite"/>
    </source>
</evidence>
<name>C8N8F2_CARH6</name>
<dbReference type="HOGENOM" id="CLU_1060459_0_0_6"/>
<dbReference type="EMBL" id="ACKY01000034">
    <property type="protein sequence ID" value="EEV89105.1"/>
    <property type="molecule type" value="Genomic_DNA"/>
</dbReference>
<gene>
    <name evidence="2" type="ORF">HMPREF0198_0779</name>
</gene>